<dbReference type="Proteomes" id="UP000515856">
    <property type="component" value="Chromosome"/>
</dbReference>
<proteinExistence type="predicted"/>
<protein>
    <recommendedName>
        <fullName evidence="4">DUF4355 domain-containing protein</fullName>
    </recommendedName>
</protein>
<evidence type="ECO:0000313" key="3">
    <source>
        <dbReference type="Proteomes" id="UP000515856"/>
    </source>
</evidence>
<name>A0A7G9GLV2_9FIRM</name>
<feature type="compositionally biased region" description="Basic and acidic residues" evidence="1">
    <location>
        <begin position="63"/>
        <end position="82"/>
    </location>
</feature>
<evidence type="ECO:0000256" key="1">
    <source>
        <dbReference type="SAM" id="MobiDB-lite"/>
    </source>
</evidence>
<gene>
    <name evidence="2" type="ORF">H9Q80_16285</name>
</gene>
<feature type="region of interest" description="Disordered" evidence="1">
    <location>
        <begin position="61"/>
        <end position="82"/>
    </location>
</feature>
<evidence type="ECO:0008006" key="4">
    <source>
        <dbReference type="Google" id="ProtNLM"/>
    </source>
</evidence>
<dbReference type="EMBL" id="CP060636">
    <property type="protein sequence ID" value="QNM11784.1"/>
    <property type="molecule type" value="Genomic_DNA"/>
</dbReference>
<accession>A0A7G9GLV2</accession>
<keyword evidence="3" id="KW-1185">Reference proteome</keyword>
<evidence type="ECO:0000313" key="2">
    <source>
        <dbReference type="EMBL" id="QNM11784.1"/>
    </source>
</evidence>
<dbReference type="KEGG" id="ehn:H9Q80_16285"/>
<organism evidence="2 3">
    <name type="scientific">[Eubacterium] hominis</name>
    <dbReference type="NCBI Taxonomy" id="2764325"/>
    <lineage>
        <taxon>Bacteria</taxon>
        <taxon>Bacillati</taxon>
        <taxon>Bacillota</taxon>
        <taxon>Erysipelotrichia</taxon>
        <taxon>Erysipelotrichales</taxon>
        <taxon>Erysipelotrichaceae</taxon>
        <taxon>Amedibacillus</taxon>
    </lineage>
</organism>
<feature type="region of interest" description="Disordered" evidence="1">
    <location>
        <begin position="18"/>
        <end position="40"/>
    </location>
</feature>
<sequence>MKDLNKKLRFPLDIQCFAESGDGGDDGAGAGGNDPQEPQMVPKTQFDRLSTELANLKKTLKAKQTDEEKFAQEQEEKNQKIKELEDFQRKSVLSTNLLKGGVGEKDVDSIADAFLEGDSEKIAKAFNTALKNIIKAKDDEIAQLKLNGIDKPSGGGNGGTEVNAESFAKMTLDERIALKLKDPELYKQLSGR</sequence>
<reference evidence="2 3" key="1">
    <citation type="submission" date="2020-08" db="EMBL/GenBank/DDBJ databases">
        <authorList>
            <person name="Liu C."/>
            <person name="Sun Q."/>
        </authorList>
    </citation>
    <scope>NUCLEOTIDE SEQUENCE [LARGE SCALE GENOMIC DNA]</scope>
    <source>
        <strain evidence="2 3">NSJ-61</strain>
    </source>
</reference>
<dbReference type="AlphaFoldDB" id="A0A7G9GLV2"/>
<dbReference type="RefSeq" id="WP_117452053.1">
    <property type="nucleotide sequence ID" value="NZ_CP060636.1"/>
</dbReference>